<dbReference type="EMBL" id="JAFBDR010000010">
    <property type="protein sequence ID" value="MBM7571692.1"/>
    <property type="molecule type" value="Genomic_DNA"/>
</dbReference>
<sequence>MQNKRFVILLDNLNAGWQEAKYVGLYFPKKKFVDHAGVSLFSEIEEVKVSNDGELDLAVEPGNYAVFQIKLWKSLEKTIKPVNYGIKHYMMTTLSNIKEANELPEL</sequence>
<reference evidence="1 2" key="1">
    <citation type="submission" date="2021-01" db="EMBL/GenBank/DDBJ databases">
        <title>Genomic Encyclopedia of Type Strains, Phase IV (KMG-IV): sequencing the most valuable type-strain genomes for metagenomic binning, comparative biology and taxonomic classification.</title>
        <authorList>
            <person name="Goeker M."/>
        </authorList>
    </citation>
    <scope>NUCLEOTIDE SEQUENCE [LARGE SCALE GENOMIC DNA]</scope>
    <source>
        <strain evidence="1 2">DSM 23711</strain>
    </source>
</reference>
<gene>
    <name evidence="1" type="ORF">JOC48_002191</name>
</gene>
<comment type="caution">
    <text evidence="1">The sequence shown here is derived from an EMBL/GenBank/DDBJ whole genome shotgun (WGS) entry which is preliminary data.</text>
</comment>
<proteinExistence type="predicted"/>
<evidence type="ECO:0000313" key="2">
    <source>
        <dbReference type="Proteomes" id="UP001296943"/>
    </source>
</evidence>
<evidence type="ECO:0000313" key="1">
    <source>
        <dbReference type="EMBL" id="MBM7571692.1"/>
    </source>
</evidence>
<evidence type="ECO:0008006" key="3">
    <source>
        <dbReference type="Google" id="ProtNLM"/>
    </source>
</evidence>
<dbReference type="Proteomes" id="UP001296943">
    <property type="component" value="Unassembled WGS sequence"/>
</dbReference>
<accession>A0ABS2N0Q6</accession>
<keyword evidence="2" id="KW-1185">Reference proteome</keyword>
<dbReference type="RefSeq" id="WP_204499515.1">
    <property type="nucleotide sequence ID" value="NZ_JAFBDR010000010.1"/>
</dbReference>
<organism evidence="1 2">
    <name type="scientific">Aquibacillus albus</name>
    <dbReference type="NCBI Taxonomy" id="1168171"/>
    <lineage>
        <taxon>Bacteria</taxon>
        <taxon>Bacillati</taxon>
        <taxon>Bacillota</taxon>
        <taxon>Bacilli</taxon>
        <taxon>Bacillales</taxon>
        <taxon>Bacillaceae</taxon>
        <taxon>Aquibacillus</taxon>
    </lineage>
</organism>
<protein>
    <recommendedName>
        <fullName evidence="3">DUF4365 domain-containing protein</fullName>
    </recommendedName>
</protein>
<name>A0ABS2N0Q6_9BACI</name>